<feature type="transmembrane region" description="Helical" evidence="1">
    <location>
        <begin position="80"/>
        <end position="98"/>
    </location>
</feature>
<gene>
    <name evidence="2" type="ORF">Dcar01_01865</name>
</gene>
<dbReference type="Proteomes" id="UP001401887">
    <property type="component" value="Unassembled WGS sequence"/>
</dbReference>
<name>A0ABP9W738_9DEIO</name>
<accession>A0ABP9W738</accession>
<keyword evidence="3" id="KW-1185">Reference proteome</keyword>
<evidence type="ECO:0000313" key="3">
    <source>
        <dbReference type="Proteomes" id="UP001401887"/>
    </source>
</evidence>
<feature type="transmembrane region" description="Helical" evidence="1">
    <location>
        <begin position="31"/>
        <end position="48"/>
    </location>
</feature>
<comment type="caution">
    <text evidence="2">The sequence shown here is derived from an EMBL/GenBank/DDBJ whole genome shotgun (WGS) entry which is preliminary data.</text>
</comment>
<feature type="transmembrane region" description="Helical" evidence="1">
    <location>
        <begin position="55"/>
        <end position="74"/>
    </location>
</feature>
<sequence>MQRLVPLAVALLGAAVLLGLAWTPRHDPRDLGVIGAGLVGLALLLRNAGTRAGAVRLPAVLLTGLLVGVAVYGVGQPLTVLAFGLIWTGVQLLLRRLFGRR</sequence>
<dbReference type="EMBL" id="BAABRP010000006">
    <property type="protein sequence ID" value="GAA5513139.1"/>
    <property type="molecule type" value="Genomic_DNA"/>
</dbReference>
<keyword evidence="1" id="KW-0812">Transmembrane</keyword>
<keyword evidence="1" id="KW-1133">Transmembrane helix</keyword>
<evidence type="ECO:0000256" key="1">
    <source>
        <dbReference type="SAM" id="Phobius"/>
    </source>
</evidence>
<protein>
    <submittedName>
        <fullName evidence="2">Uncharacterized protein</fullName>
    </submittedName>
</protein>
<dbReference type="RefSeq" id="WP_345464316.1">
    <property type="nucleotide sequence ID" value="NZ_BAABRP010000006.1"/>
</dbReference>
<organism evidence="2 3">
    <name type="scientific">Deinococcus carri</name>
    <dbReference type="NCBI Taxonomy" id="1211323"/>
    <lineage>
        <taxon>Bacteria</taxon>
        <taxon>Thermotogati</taxon>
        <taxon>Deinococcota</taxon>
        <taxon>Deinococci</taxon>
        <taxon>Deinococcales</taxon>
        <taxon>Deinococcaceae</taxon>
        <taxon>Deinococcus</taxon>
    </lineage>
</organism>
<proteinExistence type="predicted"/>
<reference evidence="2 3" key="1">
    <citation type="submission" date="2024-02" db="EMBL/GenBank/DDBJ databases">
        <title>Deinococcus carri NBRC 110142.</title>
        <authorList>
            <person name="Ichikawa N."/>
            <person name="Katano-Makiyama Y."/>
            <person name="Hidaka K."/>
        </authorList>
    </citation>
    <scope>NUCLEOTIDE SEQUENCE [LARGE SCALE GENOMIC DNA]</scope>
    <source>
        <strain evidence="2 3">NBRC 110142</strain>
    </source>
</reference>
<keyword evidence="1" id="KW-0472">Membrane</keyword>
<evidence type="ECO:0000313" key="2">
    <source>
        <dbReference type="EMBL" id="GAA5513139.1"/>
    </source>
</evidence>